<feature type="binding site" evidence="6">
    <location>
        <position position="13"/>
    </location>
    <ligand>
        <name>Mn(2+)</name>
        <dbReference type="ChEBI" id="CHEBI:29035"/>
        <label>1</label>
    </ligand>
</feature>
<dbReference type="PANTHER" id="PTHR21110">
    <property type="entry name" value="PHOSPHOPENTOMUTASE"/>
    <property type="match status" value="1"/>
</dbReference>
<dbReference type="RefSeq" id="WP_338236862.1">
    <property type="nucleotide sequence ID" value="NZ_BQKE01000001.1"/>
</dbReference>
<evidence type="ECO:0000256" key="7">
    <source>
        <dbReference type="NCBIfam" id="TIGR01696"/>
    </source>
</evidence>
<dbReference type="NCBIfam" id="NF003766">
    <property type="entry name" value="PRK05362.1"/>
    <property type="match status" value="1"/>
</dbReference>
<keyword evidence="10" id="KW-1185">Reference proteome</keyword>
<keyword evidence="4 6" id="KW-0464">Manganese</keyword>
<evidence type="ECO:0000259" key="8">
    <source>
        <dbReference type="Pfam" id="PF01676"/>
    </source>
</evidence>
<keyword evidence="2 6" id="KW-0963">Cytoplasm</keyword>
<keyword evidence="3 6" id="KW-0479">Metal-binding</keyword>
<comment type="caution">
    <text evidence="9">The sequence shown here is derived from an EMBL/GenBank/DDBJ whole genome shotgun (WGS) entry which is preliminary data.</text>
</comment>
<feature type="binding site" evidence="6">
    <location>
        <position position="332"/>
    </location>
    <ligand>
        <name>Mn(2+)</name>
        <dbReference type="ChEBI" id="CHEBI:29035"/>
        <label>2</label>
    </ligand>
</feature>
<comment type="catalytic activity">
    <reaction evidence="6">
        <text>2-deoxy-alpha-D-ribose 1-phosphate = 2-deoxy-D-ribose 5-phosphate</text>
        <dbReference type="Rhea" id="RHEA:27658"/>
        <dbReference type="ChEBI" id="CHEBI:57259"/>
        <dbReference type="ChEBI" id="CHEBI:62877"/>
        <dbReference type="EC" id="5.4.2.7"/>
    </reaction>
</comment>
<evidence type="ECO:0000256" key="4">
    <source>
        <dbReference type="ARBA" id="ARBA00023211"/>
    </source>
</evidence>
<dbReference type="GO" id="GO:0008973">
    <property type="term" value="F:phosphopentomutase activity"/>
    <property type="evidence" value="ECO:0007669"/>
    <property type="project" value="UniProtKB-UniRule"/>
</dbReference>
<comment type="function">
    <text evidence="6">Isomerase that catalyzes the conversion of deoxy-ribose 1-phosphate (dRib-1-P) and ribose 1-phosphate (Rib-1-P) to deoxy-ribose 5-phosphate (dRib-5-P) and ribose 5-phosphate (Rib-5-P), respectively.</text>
</comment>
<dbReference type="Proteomes" id="UP001310022">
    <property type="component" value="Unassembled WGS sequence"/>
</dbReference>
<dbReference type="GO" id="GO:0005829">
    <property type="term" value="C:cytosol"/>
    <property type="evidence" value="ECO:0007669"/>
    <property type="project" value="TreeGrafter"/>
</dbReference>
<dbReference type="PIRSF" id="PIRSF001491">
    <property type="entry name" value="Ppentomutase"/>
    <property type="match status" value="1"/>
</dbReference>
<comment type="cofactor">
    <cofactor evidence="6">
        <name>Mn(2+)</name>
        <dbReference type="ChEBI" id="CHEBI:29035"/>
    </cofactor>
    <text evidence="6">Binds 2 manganese ions.</text>
</comment>
<dbReference type="InterPro" id="IPR017850">
    <property type="entry name" value="Alkaline_phosphatase_core_sf"/>
</dbReference>
<dbReference type="EC" id="5.4.2.7" evidence="6 7"/>
<dbReference type="GO" id="GO:0006018">
    <property type="term" value="P:2-deoxyribose 1-phosphate catabolic process"/>
    <property type="evidence" value="ECO:0007669"/>
    <property type="project" value="UniProtKB-UniRule"/>
</dbReference>
<dbReference type="AlphaFoldDB" id="A0AAN5ALB5"/>
<dbReference type="PANTHER" id="PTHR21110:SF0">
    <property type="entry name" value="PHOSPHOPENTOMUTASE"/>
    <property type="match status" value="1"/>
</dbReference>
<dbReference type="FunFam" id="3.30.70.1250:FF:000001">
    <property type="entry name" value="Phosphopentomutase"/>
    <property type="match status" value="1"/>
</dbReference>
<feature type="binding site" evidence="6">
    <location>
        <position position="321"/>
    </location>
    <ligand>
        <name>Mn(2+)</name>
        <dbReference type="ChEBI" id="CHEBI:29035"/>
        <label>1</label>
    </ligand>
</feature>
<evidence type="ECO:0000256" key="2">
    <source>
        <dbReference type="ARBA" id="ARBA00022490"/>
    </source>
</evidence>
<dbReference type="CDD" id="cd16009">
    <property type="entry name" value="PPM"/>
    <property type="match status" value="1"/>
</dbReference>
<protein>
    <recommendedName>
        <fullName evidence="6 7">Phosphopentomutase</fullName>
        <ecNumber evidence="6 7">5.4.2.7</ecNumber>
    </recommendedName>
    <alternativeName>
        <fullName evidence="6">Phosphodeoxyribomutase</fullName>
    </alternativeName>
</protein>
<dbReference type="GO" id="GO:0000287">
    <property type="term" value="F:magnesium ion binding"/>
    <property type="evidence" value="ECO:0007669"/>
    <property type="project" value="UniProtKB-UniRule"/>
</dbReference>
<feature type="domain" description="Metalloenzyme" evidence="8">
    <location>
        <begin position="6"/>
        <end position="368"/>
    </location>
</feature>
<dbReference type="InterPro" id="IPR024052">
    <property type="entry name" value="Phosphopentomutase_DeoB_cap_sf"/>
</dbReference>
<evidence type="ECO:0000313" key="9">
    <source>
        <dbReference type="EMBL" id="GJM61286.1"/>
    </source>
</evidence>
<evidence type="ECO:0000256" key="1">
    <source>
        <dbReference type="ARBA" id="ARBA00010373"/>
    </source>
</evidence>
<keyword evidence="5 6" id="KW-0413">Isomerase</keyword>
<evidence type="ECO:0000256" key="5">
    <source>
        <dbReference type="ARBA" id="ARBA00023235"/>
    </source>
</evidence>
<feature type="binding site" evidence="6">
    <location>
        <position position="284"/>
    </location>
    <ligand>
        <name>Mn(2+)</name>
        <dbReference type="ChEBI" id="CHEBI:29035"/>
        <label>2</label>
    </ligand>
</feature>
<dbReference type="Pfam" id="PF01676">
    <property type="entry name" value="Metalloenzyme"/>
    <property type="match status" value="1"/>
</dbReference>
<feature type="binding site" evidence="6">
    <location>
        <position position="320"/>
    </location>
    <ligand>
        <name>Mn(2+)</name>
        <dbReference type="ChEBI" id="CHEBI:29035"/>
        <label>1</label>
    </ligand>
</feature>
<reference evidence="9 10" key="1">
    <citation type="submission" date="2021-12" db="EMBL/GenBank/DDBJ databases">
        <title>Genome sequencing of bacteria with rrn-lacking chromosome and rrn-plasmid.</title>
        <authorList>
            <person name="Anda M."/>
            <person name="Iwasaki W."/>
        </authorList>
    </citation>
    <scope>NUCLEOTIDE SEQUENCE [LARGE SCALE GENOMIC DNA]</scope>
    <source>
        <strain evidence="9 10">NBRC 15940</strain>
    </source>
</reference>
<accession>A0AAN5ALB5</accession>
<sequence length="383" mass="42067">MKDINRIVLIVLDSVGVGFAADADEFGDLGANTVGHIADAVGLNVPNMERLGLGHLGNFKGITAVDYPEGAFGKAKEVSKGKDTTTGHWEIAGQILEQAFPTFPNGFPKEIIEEFESKTGRKTIGNKVASGTEVIMELGDAHVASGDLIVYTSADSVFQIAAHEEVVPLEDLYRYCEIAREMLDVGRVIARPFIGKSGAYQRTSGRHDYALEPADNMMSRLQAAGQDVRAVGKISDIFAGKGVTHTVSTKDNQEGIDRTLEWIKEDFQGLIFTNLVDFDMHFGHRRDVHGYKNCLEEWDARIPELLEAMREDDLLIITADHGNDPIFKGTDHTREHIPILVAGRKVDAVDIGFRQTFKDIADTIEHVLMGEEKSGSFAPEILS</sequence>
<dbReference type="GO" id="GO:0009117">
    <property type="term" value="P:nucleotide metabolic process"/>
    <property type="evidence" value="ECO:0007669"/>
    <property type="project" value="UniProtKB-UniRule"/>
</dbReference>
<evidence type="ECO:0000313" key="10">
    <source>
        <dbReference type="Proteomes" id="UP001310022"/>
    </source>
</evidence>
<comment type="catalytic activity">
    <reaction evidence="6">
        <text>alpha-D-ribose 1-phosphate = D-ribose 5-phosphate</text>
        <dbReference type="Rhea" id="RHEA:18793"/>
        <dbReference type="ChEBI" id="CHEBI:57720"/>
        <dbReference type="ChEBI" id="CHEBI:78346"/>
        <dbReference type="EC" id="5.4.2.7"/>
    </reaction>
</comment>
<name>A0AAN5ALB5_9BACT</name>
<dbReference type="HAMAP" id="MF_00740">
    <property type="entry name" value="Phosphopentomut"/>
    <property type="match status" value="1"/>
</dbReference>
<dbReference type="NCBIfam" id="TIGR01696">
    <property type="entry name" value="deoB"/>
    <property type="match status" value="1"/>
</dbReference>
<dbReference type="InterPro" id="IPR006124">
    <property type="entry name" value="Metalloenzyme"/>
</dbReference>
<comment type="subcellular location">
    <subcellularLocation>
        <location evidence="6">Cytoplasm</location>
    </subcellularLocation>
</comment>
<feature type="binding site" evidence="6">
    <location>
        <position position="279"/>
    </location>
    <ligand>
        <name>Mn(2+)</name>
        <dbReference type="ChEBI" id="CHEBI:29035"/>
        <label>2</label>
    </ligand>
</feature>
<proteinExistence type="inferred from homology"/>
<comment type="pathway">
    <text evidence="6">Carbohydrate degradation; 2-deoxy-D-ribose 1-phosphate degradation; D-glyceraldehyde 3-phosphate and acetaldehyde from 2-deoxy-alpha-D-ribose 1-phosphate: step 1/2.</text>
</comment>
<evidence type="ECO:0000256" key="3">
    <source>
        <dbReference type="ARBA" id="ARBA00022723"/>
    </source>
</evidence>
<dbReference type="EMBL" id="BQKE01000001">
    <property type="protein sequence ID" value="GJM61286.1"/>
    <property type="molecule type" value="Genomic_DNA"/>
</dbReference>
<dbReference type="GO" id="GO:0030145">
    <property type="term" value="F:manganese ion binding"/>
    <property type="evidence" value="ECO:0007669"/>
    <property type="project" value="UniProtKB-UniRule"/>
</dbReference>
<dbReference type="Gene3D" id="3.30.70.1250">
    <property type="entry name" value="Phosphopentomutase"/>
    <property type="match status" value="1"/>
</dbReference>
<dbReference type="InterPro" id="IPR010045">
    <property type="entry name" value="DeoB"/>
</dbReference>
<evidence type="ECO:0000256" key="6">
    <source>
        <dbReference type="HAMAP-Rule" id="MF_00740"/>
    </source>
</evidence>
<organism evidence="9 10">
    <name type="scientific">Persicobacter diffluens</name>
    <dbReference type="NCBI Taxonomy" id="981"/>
    <lineage>
        <taxon>Bacteria</taxon>
        <taxon>Pseudomonadati</taxon>
        <taxon>Bacteroidota</taxon>
        <taxon>Cytophagia</taxon>
        <taxon>Cytophagales</taxon>
        <taxon>Persicobacteraceae</taxon>
        <taxon>Persicobacter</taxon>
    </lineage>
</organism>
<dbReference type="SUPFAM" id="SSF53649">
    <property type="entry name" value="Alkaline phosphatase-like"/>
    <property type="match status" value="1"/>
</dbReference>
<gene>
    <name evidence="6 9" type="primary">deoB</name>
    <name evidence="9" type="ORF">PEDI_18380</name>
</gene>
<dbReference type="SUPFAM" id="SSF143856">
    <property type="entry name" value="DeoB insert domain-like"/>
    <property type="match status" value="1"/>
</dbReference>
<dbReference type="Gene3D" id="3.40.720.10">
    <property type="entry name" value="Alkaline Phosphatase, subunit A"/>
    <property type="match status" value="1"/>
</dbReference>
<dbReference type="GO" id="GO:0043094">
    <property type="term" value="P:metabolic compound salvage"/>
    <property type="evidence" value="ECO:0007669"/>
    <property type="project" value="UniProtKB-UniRule"/>
</dbReference>
<comment type="similarity">
    <text evidence="1 6">Belongs to the phosphopentomutase family.</text>
</comment>